<dbReference type="AlphaFoldDB" id="A0A1R3IAV8"/>
<keyword evidence="3" id="KW-1185">Reference proteome</keyword>
<reference evidence="3" key="1">
    <citation type="submission" date="2013-09" db="EMBL/GenBank/DDBJ databases">
        <title>Corchorus olitorius genome sequencing.</title>
        <authorList>
            <person name="Alam M."/>
            <person name="Haque M.S."/>
            <person name="Islam M.S."/>
            <person name="Emdad E.M."/>
            <person name="Islam M.M."/>
            <person name="Ahmed B."/>
            <person name="Halim A."/>
            <person name="Hossen Q.M.M."/>
            <person name="Hossain M.Z."/>
            <person name="Ahmed R."/>
            <person name="Khan M.M."/>
            <person name="Islam R."/>
            <person name="Rashid M.M."/>
            <person name="Khan S.A."/>
            <person name="Rahman M.S."/>
            <person name="Alam M."/>
            <person name="Yahiya A.S."/>
            <person name="Khan M.S."/>
            <person name="Azam M.S."/>
            <person name="Haque T."/>
            <person name="Lashkar M.Z.H."/>
            <person name="Akhand A.I."/>
            <person name="Morshed G."/>
            <person name="Roy S."/>
            <person name="Uddin K.S."/>
            <person name="Rabeya T."/>
            <person name="Hossain A.S."/>
            <person name="Chowdhury A."/>
            <person name="Snigdha A.R."/>
            <person name="Mortoza M.S."/>
            <person name="Matin S.A."/>
            <person name="Hoque S.M.E."/>
            <person name="Islam M.K."/>
            <person name="Roy D.K."/>
            <person name="Haider R."/>
            <person name="Moosa M.M."/>
            <person name="Elias S.M."/>
            <person name="Hasan A.M."/>
            <person name="Jahan S."/>
            <person name="Shafiuddin M."/>
            <person name="Mahmood N."/>
            <person name="Shommy N.S."/>
        </authorList>
    </citation>
    <scope>NUCLEOTIDE SEQUENCE [LARGE SCALE GENOMIC DNA]</scope>
    <source>
        <strain evidence="3">cv. O-4</strain>
    </source>
</reference>
<comment type="caution">
    <text evidence="2">The sequence shown here is derived from an EMBL/GenBank/DDBJ whole genome shotgun (WGS) entry which is preliminary data.</text>
</comment>
<proteinExistence type="predicted"/>
<feature type="compositionally biased region" description="Gly residues" evidence="1">
    <location>
        <begin position="1"/>
        <end position="11"/>
    </location>
</feature>
<dbReference type="EMBL" id="AWUE01018510">
    <property type="protein sequence ID" value="OMO79694.1"/>
    <property type="molecule type" value="Genomic_DNA"/>
</dbReference>
<evidence type="ECO:0000256" key="1">
    <source>
        <dbReference type="SAM" id="MobiDB-lite"/>
    </source>
</evidence>
<feature type="compositionally biased region" description="Polar residues" evidence="1">
    <location>
        <begin position="22"/>
        <end position="32"/>
    </location>
</feature>
<feature type="region of interest" description="Disordered" evidence="1">
    <location>
        <begin position="1"/>
        <end position="32"/>
    </location>
</feature>
<sequence length="32" mass="3188">MGLGGPKGESGLGWFSGLQAGSGYTSTDSINR</sequence>
<protein>
    <submittedName>
        <fullName evidence="2">Uncharacterized protein</fullName>
    </submittedName>
</protein>
<dbReference type="Proteomes" id="UP000187203">
    <property type="component" value="Unassembled WGS sequence"/>
</dbReference>
<organism evidence="2 3">
    <name type="scientific">Corchorus olitorius</name>
    <dbReference type="NCBI Taxonomy" id="93759"/>
    <lineage>
        <taxon>Eukaryota</taxon>
        <taxon>Viridiplantae</taxon>
        <taxon>Streptophyta</taxon>
        <taxon>Embryophyta</taxon>
        <taxon>Tracheophyta</taxon>
        <taxon>Spermatophyta</taxon>
        <taxon>Magnoliopsida</taxon>
        <taxon>eudicotyledons</taxon>
        <taxon>Gunneridae</taxon>
        <taxon>Pentapetalae</taxon>
        <taxon>rosids</taxon>
        <taxon>malvids</taxon>
        <taxon>Malvales</taxon>
        <taxon>Malvaceae</taxon>
        <taxon>Grewioideae</taxon>
        <taxon>Apeibeae</taxon>
        <taxon>Corchorus</taxon>
    </lineage>
</organism>
<name>A0A1R3IAV8_9ROSI</name>
<gene>
    <name evidence="2" type="ORF">COLO4_24340</name>
</gene>
<accession>A0A1R3IAV8</accession>
<evidence type="ECO:0000313" key="3">
    <source>
        <dbReference type="Proteomes" id="UP000187203"/>
    </source>
</evidence>
<evidence type="ECO:0000313" key="2">
    <source>
        <dbReference type="EMBL" id="OMO79694.1"/>
    </source>
</evidence>